<reference evidence="1 2" key="1">
    <citation type="journal article" date="2023" name="Sci. Data">
        <title>Genome assembly of the Korean intertidal mud-creeper Batillaria attramentaria.</title>
        <authorList>
            <person name="Patra A.K."/>
            <person name="Ho P.T."/>
            <person name="Jun S."/>
            <person name="Lee S.J."/>
            <person name="Kim Y."/>
            <person name="Won Y.J."/>
        </authorList>
    </citation>
    <scope>NUCLEOTIDE SEQUENCE [LARGE SCALE GENOMIC DNA]</scope>
    <source>
        <strain evidence="1">Wonlab-2016</strain>
    </source>
</reference>
<comment type="caution">
    <text evidence="1">The sequence shown here is derived from an EMBL/GenBank/DDBJ whole genome shotgun (WGS) entry which is preliminary data.</text>
</comment>
<protein>
    <submittedName>
        <fullName evidence="1">Uncharacterized protein</fullName>
    </submittedName>
</protein>
<evidence type="ECO:0000313" key="1">
    <source>
        <dbReference type="EMBL" id="KAK7452073.1"/>
    </source>
</evidence>
<organism evidence="1 2">
    <name type="scientific">Batillaria attramentaria</name>
    <dbReference type="NCBI Taxonomy" id="370345"/>
    <lineage>
        <taxon>Eukaryota</taxon>
        <taxon>Metazoa</taxon>
        <taxon>Spiralia</taxon>
        <taxon>Lophotrochozoa</taxon>
        <taxon>Mollusca</taxon>
        <taxon>Gastropoda</taxon>
        <taxon>Caenogastropoda</taxon>
        <taxon>Sorbeoconcha</taxon>
        <taxon>Cerithioidea</taxon>
        <taxon>Batillariidae</taxon>
        <taxon>Batillaria</taxon>
    </lineage>
</organism>
<feature type="non-terminal residue" evidence="1">
    <location>
        <position position="96"/>
    </location>
</feature>
<evidence type="ECO:0000313" key="2">
    <source>
        <dbReference type="Proteomes" id="UP001519460"/>
    </source>
</evidence>
<dbReference type="EMBL" id="JACVVK020000722">
    <property type="protein sequence ID" value="KAK7452073.1"/>
    <property type="molecule type" value="Genomic_DNA"/>
</dbReference>
<proteinExistence type="predicted"/>
<name>A0ABD0J2S4_9CAEN</name>
<dbReference type="AlphaFoldDB" id="A0ABD0J2S4"/>
<gene>
    <name evidence="1" type="ORF">BaRGS_00039771</name>
</gene>
<dbReference type="Proteomes" id="UP001519460">
    <property type="component" value="Unassembled WGS sequence"/>
</dbReference>
<accession>A0ABD0J2S4</accession>
<feature type="non-terminal residue" evidence="1">
    <location>
        <position position="1"/>
    </location>
</feature>
<sequence length="96" mass="10987">EFDAKEEFITRLVWKSDYSASFQDSIRSDEVQSQLREAKSLLDSDVNGALEIFNTCLLDSAQCMVKRVCVSPKLREKHAWFDQKCAIAKGLTRRAL</sequence>
<keyword evidence="2" id="KW-1185">Reference proteome</keyword>